<accession>A0A8S5M9Y7</accession>
<name>A0A8S5M9Y7_9CAUD</name>
<dbReference type="InterPro" id="IPR038713">
    <property type="entry name" value="Terminase_Gp1_N_sf"/>
</dbReference>
<evidence type="ECO:0000256" key="2">
    <source>
        <dbReference type="ARBA" id="ARBA00023219"/>
    </source>
</evidence>
<protein>
    <submittedName>
        <fullName evidence="3">Terminase small subunit</fullName>
    </submittedName>
</protein>
<dbReference type="EMBL" id="BK014857">
    <property type="protein sequence ID" value="DAD79066.1"/>
    <property type="molecule type" value="Genomic_DNA"/>
</dbReference>
<evidence type="ECO:0000313" key="3">
    <source>
        <dbReference type="EMBL" id="DAD79066.1"/>
    </source>
</evidence>
<dbReference type="InterPro" id="IPR052404">
    <property type="entry name" value="SPP1-like_terminase"/>
</dbReference>
<sequence length="143" mass="16177">MTPRQEKFCVEYLINLNATQAAIRAGYSEKTAYSMGQRLLKNVEIKSRIKELQDKVFEDGMMSAAETLWRLSKAGRGELKEEVVVTEGIGDGFSEAKIIKKQISARDQIKALELMGKRHDLFSSDTKIEMVPVIISGEREIHE</sequence>
<reference evidence="3" key="1">
    <citation type="journal article" date="2021" name="Proc. Natl. Acad. Sci. U.S.A.">
        <title>A Catalog of Tens of Thousands of Viruses from Human Metagenomes Reveals Hidden Associations with Chronic Diseases.</title>
        <authorList>
            <person name="Tisza M.J."/>
            <person name="Buck C.B."/>
        </authorList>
    </citation>
    <scope>NUCLEOTIDE SEQUENCE</scope>
    <source>
        <strain evidence="3">CtrG012</strain>
    </source>
</reference>
<dbReference type="PANTHER" id="PTHR41328">
    <property type="entry name" value="TERMINASE SMALL SUBUNIT-RELATED"/>
    <property type="match status" value="1"/>
</dbReference>
<keyword evidence="2" id="KW-0231">Viral genome packaging</keyword>
<evidence type="ECO:0000256" key="1">
    <source>
        <dbReference type="ARBA" id="ARBA00022612"/>
    </source>
</evidence>
<proteinExistence type="predicted"/>
<dbReference type="InterPro" id="IPR005335">
    <property type="entry name" value="Terminase_ssu"/>
</dbReference>
<keyword evidence="1" id="KW-1188">Viral release from host cell</keyword>
<organism evidence="3">
    <name type="scientific">Siphoviridae sp. ctrG012</name>
    <dbReference type="NCBI Taxonomy" id="2826475"/>
    <lineage>
        <taxon>Viruses</taxon>
        <taxon>Duplodnaviria</taxon>
        <taxon>Heunggongvirae</taxon>
        <taxon>Uroviricota</taxon>
        <taxon>Caudoviricetes</taxon>
    </lineage>
</organism>
<dbReference type="Gene3D" id="6.10.140.2160">
    <property type="match status" value="1"/>
</dbReference>
<dbReference type="Gene3D" id="1.10.10.1400">
    <property type="entry name" value="Terminase, small subunit, N-terminal DNA-binding domain, HTH motif"/>
    <property type="match status" value="1"/>
</dbReference>
<dbReference type="PANTHER" id="PTHR41328:SF2">
    <property type="entry name" value="TERMINASE SMALL SUBUNIT"/>
    <property type="match status" value="1"/>
</dbReference>
<dbReference type="Pfam" id="PF03592">
    <property type="entry name" value="Terminase_2"/>
    <property type="match status" value="1"/>
</dbReference>
<dbReference type="GO" id="GO:0051276">
    <property type="term" value="P:chromosome organization"/>
    <property type="evidence" value="ECO:0007669"/>
    <property type="project" value="InterPro"/>
</dbReference>